<dbReference type="InterPro" id="IPR003156">
    <property type="entry name" value="DHHA1_dom"/>
</dbReference>
<feature type="domain" description="DHHA1" evidence="1">
    <location>
        <begin position="225"/>
        <end position="280"/>
    </location>
</feature>
<dbReference type="PANTHER" id="PTHR46922:SF4">
    <property type="entry name" value="DHHA1 DOMAIN PROTEIN"/>
    <property type="match status" value="1"/>
</dbReference>
<dbReference type="GO" id="GO:0003676">
    <property type="term" value="F:nucleic acid binding"/>
    <property type="evidence" value="ECO:0007669"/>
    <property type="project" value="InterPro"/>
</dbReference>
<organism evidence="2 3">
    <name type="scientific">Candidatus Ryanbacteria bacterium RIFCSPHIGHO2_01_FULL_45_22</name>
    <dbReference type="NCBI Taxonomy" id="1802114"/>
    <lineage>
        <taxon>Bacteria</taxon>
        <taxon>Candidatus Ryaniibacteriota</taxon>
    </lineage>
</organism>
<protein>
    <recommendedName>
        <fullName evidence="1">DHHA1 domain-containing protein</fullName>
    </recommendedName>
</protein>
<gene>
    <name evidence="2" type="ORF">A2719_03300</name>
</gene>
<evidence type="ECO:0000313" key="2">
    <source>
        <dbReference type="EMBL" id="OGZ43962.1"/>
    </source>
</evidence>
<evidence type="ECO:0000313" key="3">
    <source>
        <dbReference type="Proteomes" id="UP000177480"/>
    </source>
</evidence>
<dbReference type="EMBL" id="MHNK01000010">
    <property type="protein sequence ID" value="OGZ43962.1"/>
    <property type="molecule type" value="Genomic_DNA"/>
</dbReference>
<dbReference type="AlphaFoldDB" id="A0A1G2G1U5"/>
<dbReference type="PANTHER" id="PTHR46922">
    <property type="entry name" value="DHHA1 DOMAIN PROTEIN"/>
    <property type="match status" value="1"/>
</dbReference>
<dbReference type="Proteomes" id="UP000177480">
    <property type="component" value="Unassembled WGS sequence"/>
</dbReference>
<reference evidence="2 3" key="1">
    <citation type="journal article" date="2016" name="Nat. Commun.">
        <title>Thousands of microbial genomes shed light on interconnected biogeochemical processes in an aquifer system.</title>
        <authorList>
            <person name="Anantharaman K."/>
            <person name="Brown C.T."/>
            <person name="Hug L.A."/>
            <person name="Sharon I."/>
            <person name="Castelle C.J."/>
            <person name="Probst A.J."/>
            <person name="Thomas B.C."/>
            <person name="Singh A."/>
            <person name="Wilkins M.J."/>
            <person name="Karaoz U."/>
            <person name="Brodie E.L."/>
            <person name="Williams K.H."/>
            <person name="Hubbard S.S."/>
            <person name="Banfield J.F."/>
        </authorList>
    </citation>
    <scope>NUCLEOTIDE SEQUENCE [LARGE SCALE GENOMIC DNA]</scope>
</reference>
<dbReference type="InterPro" id="IPR038763">
    <property type="entry name" value="DHH_sf"/>
</dbReference>
<name>A0A1G2G1U5_9BACT</name>
<accession>A0A1G2G1U5</accession>
<dbReference type="Pfam" id="PF02272">
    <property type="entry name" value="DHHA1"/>
    <property type="match status" value="1"/>
</dbReference>
<comment type="caution">
    <text evidence="2">The sequence shown here is derived from an EMBL/GenBank/DDBJ whole genome shotgun (WGS) entry which is preliminary data.</text>
</comment>
<dbReference type="Gene3D" id="3.10.310.30">
    <property type="match status" value="1"/>
</dbReference>
<dbReference type="STRING" id="1802114.A2719_03300"/>
<proteinExistence type="predicted"/>
<evidence type="ECO:0000259" key="1">
    <source>
        <dbReference type="Pfam" id="PF02272"/>
    </source>
</evidence>
<sequence>MSRGKNSTKRIAVLYHADCTDGFGAAWAAWRKFKDEAFYFAVPPNNCELPLKAVHTDLFTLDYSFSLDVVPRIRERVNSLTVIDHHETNKEAASLADSKLFDMAHSGAVLSWKFFHPGKPVPRLLRHVEDYDIWKFRLRHTREIAEALSLYDMNFKTWDKLVRDFEQGKEKKYIEEGTTLLRSRDRRIGRLIGFGEDVTFEGHKALMVNSPFYVSEIGHSIVKHGTPVALIWSWREGKVVVSLRSDGKAVNVAKLAERYGGGGHAAAAGFTFKVKDFLKFKKTSKK</sequence>
<dbReference type="SUPFAM" id="SSF64182">
    <property type="entry name" value="DHH phosphoesterases"/>
    <property type="match status" value="1"/>
</dbReference>